<protein>
    <submittedName>
        <fullName evidence="1">Uncharacterized protein</fullName>
    </submittedName>
</protein>
<sequence>MRIFENSGRKQGVASVELILLVTRKSKWQIGEIQSKKRLAGTYVSFGEPSNWRMTSAGKV</sequence>
<name>A0ABN1AXX6_9BACI</name>
<comment type="caution">
    <text evidence="1">The sequence shown here is derived from an EMBL/GenBank/DDBJ whole genome shotgun (WGS) entry which is preliminary data.</text>
</comment>
<dbReference type="EMBL" id="BAAADO010000002">
    <property type="protein sequence ID" value="GAA0486184.1"/>
    <property type="molecule type" value="Genomic_DNA"/>
</dbReference>
<dbReference type="Proteomes" id="UP001500880">
    <property type="component" value="Unassembled WGS sequence"/>
</dbReference>
<evidence type="ECO:0000313" key="1">
    <source>
        <dbReference type="EMBL" id="GAA0486184.1"/>
    </source>
</evidence>
<gene>
    <name evidence="1" type="ORF">GCM10008986_09430</name>
</gene>
<keyword evidence="2" id="KW-1185">Reference proteome</keyword>
<accession>A0ABN1AXX6</accession>
<reference evidence="1 2" key="1">
    <citation type="journal article" date="2019" name="Int. J. Syst. Evol. Microbiol.">
        <title>The Global Catalogue of Microorganisms (GCM) 10K type strain sequencing project: providing services to taxonomists for standard genome sequencing and annotation.</title>
        <authorList>
            <consortium name="The Broad Institute Genomics Platform"/>
            <consortium name="The Broad Institute Genome Sequencing Center for Infectious Disease"/>
            <person name="Wu L."/>
            <person name="Ma J."/>
        </authorList>
    </citation>
    <scope>NUCLEOTIDE SEQUENCE [LARGE SCALE GENOMIC DNA]</scope>
    <source>
        <strain evidence="1 2">JCM 12389</strain>
    </source>
</reference>
<organism evidence="1 2">
    <name type="scientific">Salinibacillus aidingensis</name>
    <dbReference type="NCBI Taxonomy" id="237684"/>
    <lineage>
        <taxon>Bacteria</taxon>
        <taxon>Bacillati</taxon>
        <taxon>Bacillota</taxon>
        <taxon>Bacilli</taxon>
        <taxon>Bacillales</taxon>
        <taxon>Bacillaceae</taxon>
        <taxon>Salinibacillus</taxon>
    </lineage>
</organism>
<dbReference type="RefSeq" id="WP_343838184.1">
    <property type="nucleotide sequence ID" value="NZ_BAAADO010000002.1"/>
</dbReference>
<evidence type="ECO:0000313" key="2">
    <source>
        <dbReference type="Proteomes" id="UP001500880"/>
    </source>
</evidence>
<proteinExistence type="predicted"/>